<reference evidence="2 3" key="1">
    <citation type="submission" date="2021-12" db="EMBL/GenBank/DDBJ databases">
        <title>Genome sequence of Kibdelosporangium philippinense ATCC 49844.</title>
        <authorList>
            <person name="Fedorov E.A."/>
            <person name="Omeragic M."/>
            <person name="Shalygina K.F."/>
            <person name="Maclea K.S."/>
        </authorList>
    </citation>
    <scope>NUCLEOTIDE SEQUENCE [LARGE SCALE GENOMIC DNA]</scope>
    <source>
        <strain evidence="2 3">ATCC 49844</strain>
    </source>
</reference>
<dbReference type="Proteomes" id="UP001521150">
    <property type="component" value="Unassembled WGS sequence"/>
</dbReference>
<dbReference type="EMBL" id="JAJVCN010000002">
    <property type="protein sequence ID" value="MCE7005033.1"/>
    <property type="molecule type" value="Genomic_DNA"/>
</dbReference>
<protein>
    <submittedName>
        <fullName evidence="2">Uncharacterized protein</fullName>
    </submittedName>
</protein>
<feature type="transmembrane region" description="Helical" evidence="1">
    <location>
        <begin position="101"/>
        <end position="120"/>
    </location>
</feature>
<feature type="transmembrane region" description="Helical" evidence="1">
    <location>
        <begin position="44"/>
        <end position="61"/>
    </location>
</feature>
<keyword evidence="1" id="KW-0812">Transmembrane</keyword>
<evidence type="ECO:0000256" key="1">
    <source>
        <dbReference type="SAM" id="Phobius"/>
    </source>
</evidence>
<evidence type="ECO:0000313" key="3">
    <source>
        <dbReference type="Proteomes" id="UP001521150"/>
    </source>
</evidence>
<keyword evidence="3" id="KW-1185">Reference proteome</keyword>
<comment type="caution">
    <text evidence="2">The sequence shown here is derived from an EMBL/GenBank/DDBJ whole genome shotgun (WGS) entry which is preliminary data.</text>
</comment>
<accession>A0ABS8ZAY1</accession>
<dbReference type="RefSeq" id="WP_233726644.1">
    <property type="nucleotide sequence ID" value="NZ_JAJVCN010000002.1"/>
</dbReference>
<feature type="transmembrane region" description="Helical" evidence="1">
    <location>
        <begin position="68"/>
        <end position="89"/>
    </location>
</feature>
<keyword evidence="1" id="KW-1133">Transmembrane helix</keyword>
<organism evidence="2 3">
    <name type="scientific">Kibdelosporangium philippinense</name>
    <dbReference type="NCBI Taxonomy" id="211113"/>
    <lineage>
        <taxon>Bacteria</taxon>
        <taxon>Bacillati</taxon>
        <taxon>Actinomycetota</taxon>
        <taxon>Actinomycetes</taxon>
        <taxon>Pseudonocardiales</taxon>
        <taxon>Pseudonocardiaceae</taxon>
        <taxon>Kibdelosporangium</taxon>
    </lineage>
</organism>
<sequence>MKRRPVTARSCPRASLRGWTLAVSSGALAIAAHGMAGGATPDTALAVLLTMIVAWAGTAVASRFDGPLSMLIALGMAQAAMHLVLNYVVPSHVGHSTPFDPAVMLATHAGATLVTALLLAKADTAVGLIGSAMRLLLDLIEPPRFPAVASATYALPESPDRIDHIRAVLLRRVHARRGPPVCS</sequence>
<proteinExistence type="predicted"/>
<keyword evidence="1" id="KW-0472">Membrane</keyword>
<evidence type="ECO:0000313" key="2">
    <source>
        <dbReference type="EMBL" id="MCE7005033.1"/>
    </source>
</evidence>
<gene>
    <name evidence="2" type="ORF">LWC34_19690</name>
</gene>
<name>A0ABS8ZAY1_9PSEU</name>